<dbReference type="PANTHER" id="PTHR30203">
    <property type="entry name" value="OUTER MEMBRANE CATION EFFLUX PROTEIN"/>
    <property type="match status" value="1"/>
</dbReference>
<evidence type="ECO:0000256" key="2">
    <source>
        <dbReference type="RuleBase" id="RU362097"/>
    </source>
</evidence>
<evidence type="ECO:0000313" key="4">
    <source>
        <dbReference type="Proteomes" id="UP001410394"/>
    </source>
</evidence>
<feature type="chain" id="PRO_5045010061" evidence="2">
    <location>
        <begin position="31"/>
        <end position="466"/>
    </location>
</feature>
<dbReference type="InterPro" id="IPR010131">
    <property type="entry name" value="MdtP/NodT-like"/>
</dbReference>
<keyword evidence="2" id="KW-0732">Signal</keyword>
<keyword evidence="4" id="KW-1185">Reference proteome</keyword>
<accession>A0ABU9Z243</accession>
<dbReference type="Gene3D" id="2.20.200.10">
    <property type="entry name" value="Outer membrane efflux proteins (OEP)"/>
    <property type="match status" value="1"/>
</dbReference>
<dbReference type="RefSeq" id="WP_345920670.1">
    <property type="nucleotide sequence ID" value="NZ_JBDIVE010000009.1"/>
</dbReference>
<feature type="signal peptide" evidence="2">
    <location>
        <begin position="1"/>
        <end position="30"/>
    </location>
</feature>
<comment type="subcellular location">
    <subcellularLocation>
        <location evidence="2">Cell membrane</location>
        <topology evidence="2">Lipid-anchor</topology>
    </subcellularLocation>
</comment>
<dbReference type="Pfam" id="PF02321">
    <property type="entry name" value="OEP"/>
    <property type="match status" value="2"/>
</dbReference>
<comment type="similarity">
    <text evidence="1 2">Belongs to the outer membrane factor (OMF) (TC 1.B.17) family.</text>
</comment>
<dbReference type="InterPro" id="IPR003423">
    <property type="entry name" value="OMP_efflux"/>
</dbReference>
<protein>
    <submittedName>
        <fullName evidence="3">Efflux transporter outer membrane subunit</fullName>
    </submittedName>
</protein>
<evidence type="ECO:0000313" key="3">
    <source>
        <dbReference type="EMBL" id="MEN3069896.1"/>
    </source>
</evidence>
<dbReference type="NCBIfam" id="TIGR01845">
    <property type="entry name" value="outer_NodT"/>
    <property type="match status" value="1"/>
</dbReference>
<evidence type="ECO:0000256" key="1">
    <source>
        <dbReference type="ARBA" id="ARBA00007613"/>
    </source>
</evidence>
<keyword evidence="2" id="KW-0472">Membrane</keyword>
<dbReference type="PROSITE" id="PS51257">
    <property type="entry name" value="PROKAR_LIPOPROTEIN"/>
    <property type="match status" value="1"/>
</dbReference>
<keyword evidence="2" id="KW-0564">Palmitate</keyword>
<gene>
    <name evidence="3" type="ORF">ABDB84_15545</name>
</gene>
<organism evidence="3 4">
    <name type="scientific">Uliginosibacterium sediminicola</name>
    <dbReference type="NCBI Taxonomy" id="2024550"/>
    <lineage>
        <taxon>Bacteria</taxon>
        <taxon>Pseudomonadati</taxon>
        <taxon>Pseudomonadota</taxon>
        <taxon>Betaproteobacteria</taxon>
        <taxon>Rhodocyclales</taxon>
        <taxon>Zoogloeaceae</taxon>
        <taxon>Uliginosibacterium</taxon>
    </lineage>
</organism>
<name>A0ABU9Z243_9RHOO</name>
<keyword evidence="2" id="KW-0449">Lipoprotein</keyword>
<proteinExistence type="inferred from homology"/>
<dbReference type="EMBL" id="JBDIVE010000009">
    <property type="protein sequence ID" value="MEN3069896.1"/>
    <property type="molecule type" value="Genomic_DNA"/>
</dbReference>
<dbReference type="PANTHER" id="PTHR30203:SF30">
    <property type="entry name" value="OUTER MEMBRANE PROTEIN-RELATED"/>
    <property type="match status" value="1"/>
</dbReference>
<reference evidence="3 4" key="1">
    <citation type="journal article" date="2018" name="Int. J. Syst. Evol. Microbiol.">
        <title>Uliginosibacterium sediminicola sp. nov., isolated from freshwater sediment.</title>
        <authorList>
            <person name="Hwang W.M."/>
            <person name="Kim S.M."/>
            <person name="Kang K."/>
            <person name="Ahn T.Y."/>
        </authorList>
    </citation>
    <scope>NUCLEOTIDE SEQUENCE [LARGE SCALE GENOMIC DNA]</scope>
    <source>
        <strain evidence="3 4">M1-21</strain>
    </source>
</reference>
<dbReference type="Proteomes" id="UP001410394">
    <property type="component" value="Unassembled WGS sequence"/>
</dbReference>
<dbReference type="SUPFAM" id="SSF56954">
    <property type="entry name" value="Outer membrane efflux proteins (OEP)"/>
    <property type="match status" value="1"/>
</dbReference>
<comment type="caution">
    <text evidence="3">The sequence shown here is derived from an EMBL/GenBank/DDBJ whole genome shotgun (WGS) entry which is preliminary data.</text>
</comment>
<dbReference type="Gene3D" id="1.20.1600.10">
    <property type="entry name" value="Outer membrane efflux proteins (OEP)"/>
    <property type="match status" value="1"/>
</dbReference>
<sequence>MMLDYNKARFKLASLALLTLAACSTLPPEASKPALELPTVTTAKSEDLNQWWQRYQDPALNALIEQSLQYNADIKAAVARVDEAAALLSSARSNLTPTADLSISANRSQASEKGAVARPVGTYLSNTFSTGVNLSYEVDLWGRVRANNSAALGQLISNREALNALRSSLAAQVARAYFSLLATDRKLALTQQTLRTREEALALTQKRLDGGTANSLQLQQAQSERDAVAANLPNLIAAQAQSERALQVLAGASPRAIIEAPVKRSQASSLPDAPAVPAGLSSDLLTRRPDIRQAEADLATAQAKVSEARARYYPQLVLTGNVGQESAKLSDLFSGPALIWAVGAALTQPIFGLRDIDAQVDAAKARGVQSEANYVKTVQTAFKEVYDALGTMRAASDTLVLQQQRSKALSESLRIAQRRYDAGVSQYLDVLDAQRSLYAVDSDRIDAQANRLNASVDLFRALGGGW</sequence>
<keyword evidence="2" id="KW-1134">Transmembrane beta strand</keyword>
<keyword evidence="2" id="KW-0812">Transmembrane</keyword>